<proteinExistence type="predicted"/>
<evidence type="ECO:0000256" key="3">
    <source>
        <dbReference type="ARBA" id="ARBA00023121"/>
    </source>
</evidence>
<dbReference type="InterPro" id="IPR039265">
    <property type="entry name" value="DIR1-like"/>
</dbReference>
<dbReference type="GO" id="GO:0005504">
    <property type="term" value="F:fatty acid binding"/>
    <property type="evidence" value="ECO:0007669"/>
    <property type="project" value="InterPro"/>
</dbReference>
<dbReference type="SUPFAM" id="SSF47699">
    <property type="entry name" value="Bifunctional inhibitor/lipid-transfer protein/seed storage 2S albumin"/>
    <property type="match status" value="1"/>
</dbReference>
<dbReference type="Proteomes" id="UP000237105">
    <property type="component" value="Unassembled WGS sequence"/>
</dbReference>
<evidence type="ECO:0000313" key="6">
    <source>
        <dbReference type="EMBL" id="PON75109.1"/>
    </source>
</evidence>
<feature type="chain" id="PRO_5015108308" evidence="4">
    <location>
        <begin position="30"/>
        <end position="106"/>
    </location>
</feature>
<dbReference type="InterPro" id="IPR044741">
    <property type="entry name" value="NsLTP-like"/>
</dbReference>
<comment type="function">
    <text evidence="1">Plant non-specific lipid-transfer proteins transfer phospholipids as well as galactolipids across membranes. May play a role in wax or cutin deposition in the cell walls of expanding epidermal cells and certain secretory tissues.</text>
</comment>
<keyword evidence="2" id="KW-0813">Transport</keyword>
<dbReference type="AlphaFoldDB" id="A0A2P5DP97"/>
<dbReference type="EMBL" id="JXTB01000025">
    <property type="protein sequence ID" value="PON75109.1"/>
    <property type="molecule type" value="Genomic_DNA"/>
</dbReference>
<evidence type="ECO:0000256" key="2">
    <source>
        <dbReference type="ARBA" id="ARBA00022448"/>
    </source>
</evidence>
<keyword evidence="7" id="KW-1185">Reference proteome</keyword>
<organism evidence="6 7">
    <name type="scientific">Parasponia andersonii</name>
    <name type="common">Sponia andersonii</name>
    <dbReference type="NCBI Taxonomy" id="3476"/>
    <lineage>
        <taxon>Eukaryota</taxon>
        <taxon>Viridiplantae</taxon>
        <taxon>Streptophyta</taxon>
        <taxon>Embryophyta</taxon>
        <taxon>Tracheophyta</taxon>
        <taxon>Spermatophyta</taxon>
        <taxon>Magnoliopsida</taxon>
        <taxon>eudicotyledons</taxon>
        <taxon>Gunneridae</taxon>
        <taxon>Pentapetalae</taxon>
        <taxon>rosids</taxon>
        <taxon>fabids</taxon>
        <taxon>Rosales</taxon>
        <taxon>Cannabaceae</taxon>
        <taxon>Parasponia</taxon>
    </lineage>
</organism>
<accession>A0A2P5DP97</accession>
<evidence type="ECO:0000256" key="4">
    <source>
        <dbReference type="SAM" id="SignalP"/>
    </source>
</evidence>
<feature type="domain" description="Bifunctional inhibitor/plant lipid transfer protein/seed storage helical" evidence="5">
    <location>
        <begin position="33"/>
        <end position="106"/>
    </location>
</feature>
<protein>
    <submittedName>
        <fullName evidence="6">Bifunctional inhibitor/plant lipid transfer protein/seed storage helical domain containing protein</fullName>
    </submittedName>
</protein>
<keyword evidence="3" id="KW-0446">Lipid-binding</keyword>
<dbReference type="GO" id="GO:0009627">
    <property type="term" value="P:systemic acquired resistance"/>
    <property type="evidence" value="ECO:0007669"/>
    <property type="project" value="InterPro"/>
</dbReference>
<dbReference type="OrthoDB" id="643149at2759"/>
<dbReference type="SMART" id="SM00499">
    <property type="entry name" value="AAI"/>
    <property type="match status" value="1"/>
</dbReference>
<gene>
    <name evidence="6" type="ORF">PanWU01x14_044610</name>
</gene>
<dbReference type="PANTHER" id="PTHR33122:SF60">
    <property type="entry name" value="LIPID-TRANSFER PROTEIN DIR1-RELATED"/>
    <property type="match status" value="1"/>
</dbReference>
<dbReference type="CDD" id="cd04660">
    <property type="entry name" value="nsLTP_like"/>
    <property type="match status" value="1"/>
</dbReference>
<dbReference type="Gene3D" id="1.10.110.10">
    <property type="entry name" value="Plant lipid-transfer and hydrophobic proteins"/>
    <property type="match status" value="1"/>
</dbReference>
<dbReference type="InterPro" id="IPR036312">
    <property type="entry name" value="Bifun_inhib/LTP/seed_sf"/>
</dbReference>
<evidence type="ECO:0000259" key="5">
    <source>
        <dbReference type="SMART" id="SM00499"/>
    </source>
</evidence>
<name>A0A2P5DP97_PARAD</name>
<reference evidence="7" key="1">
    <citation type="submission" date="2016-06" db="EMBL/GenBank/DDBJ databases">
        <title>Parallel loss of symbiosis genes in relatives of nitrogen-fixing non-legume Parasponia.</title>
        <authorList>
            <person name="Van Velzen R."/>
            <person name="Holmer R."/>
            <person name="Bu F."/>
            <person name="Rutten L."/>
            <person name="Van Zeijl A."/>
            <person name="Liu W."/>
            <person name="Santuari L."/>
            <person name="Cao Q."/>
            <person name="Sharma T."/>
            <person name="Shen D."/>
            <person name="Roswanjaya Y."/>
            <person name="Wardhani T."/>
            <person name="Kalhor M.S."/>
            <person name="Jansen J."/>
            <person name="Van den Hoogen J."/>
            <person name="Gungor B."/>
            <person name="Hartog M."/>
            <person name="Hontelez J."/>
            <person name="Verver J."/>
            <person name="Yang W.-C."/>
            <person name="Schijlen E."/>
            <person name="Repin R."/>
            <person name="Schilthuizen M."/>
            <person name="Schranz E."/>
            <person name="Heidstra R."/>
            <person name="Miyata K."/>
            <person name="Fedorova E."/>
            <person name="Kohlen W."/>
            <person name="Bisseling T."/>
            <person name="Smit S."/>
            <person name="Geurts R."/>
        </authorList>
    </citation>
    <scope>NUCLEOTIDE SEQUENCE [LARGE SCALE GENOMIC DNA]</scope>
    <source>
        <strain evidence="7">cv. WU1-14</strain>
    </source>
</reference>
<dbReference type="STRING" id="3476.A0A2P5DP97"/>
<comment type="caution">
    <text evidence="6">The sequence shown here is derived from an EMBL/GenBank/DDBJ whole genome shotgun (WGS) entry which is preliminary data.</text>
</comment>
<feature type="signal peptide" evidence="4">
    <location>
        <begin position="1"/>
        <end position="29"/>
    </location>
</feature>
<evidence type="ECO:0000256" key="1">
    <source>
        <dbReference type="ARBA" id="ARBA00003211"/>
    </source>
</evidence>
<dbReference type="InterPro" id="IPR016140">
    <property type="entry name" value="Bifunc_inhib/LTP/seed_store"/>
</dbReference>
<dbReference type="Pfam" id="PF14368">
    <property type="entry name" value="LTP_2"/>
    <property type="match status" value="1"/>
</dbReference>
<keyword evidence="4" id="KW-0732">Signal</keyword>
<sequence length="106" mass="11106">MEIIKGRKLVALLFLFIALAASMFEGSRAITFCNMSEDDLETCKPAVTAPNPADPTQQCCKALSGADLACLCSYKNNSFALGALGIDPDLAMALPAKCNLTTPSGC</sequence>
<dbReference type="PANTHER" id="PTHR33122">
    <property type="entry name" value="LIPID BINDING PROTEIN-RELATED"/>
    <property type="match status" value="1"/>
</dbReference>
<evidence type="ECO:0000313" key="7">
    <source>
        <dbReference type="Proteomes" id="UP000237105"/>
    </source>
</evidence>